<reference evidence="1 2" key="1">
    <citation type="submission" date="2020-10" db="EMBL/GenBank/DDBJ databases">
        <title>Novel bacteriophages targeting Providencia spp. as potential agents for phage therapy.</title>
        <authorList>
            <person name="Rakov C."/>
            <person name="Alkalay-Oren S."/>
            <person name="Coppenhagen-Glazer S."/>
            <person name="Hazan R."/>
        </authorList>
    </citation>
    <scope>NUCLEOTIDE SEQUENCE [LARGE SCALE GENOMIC DNA]</scope>
</reference>
<evidence type="ECO:0008006" key="3">
    <source>
        <dbReference type="Google" id="ProtNLM"/>
    </source>
</evidence>
<dbReference type="Pfam" id="PF18906">
    <property type="entry name" value="Phage_tube_2"/>
    <property type="match status" value="1"/>
</dbReference>
<dbReference type="EMBL" id="MW057861">
    <property type="protein sequence ID" value="QPI18527.1"/>
    <property type="molecule type" value="Genomic_DNA"/>
</dbReference>
<keyword evidence="2" id="KW-1185">Reference proteome</keyword>
<accession>A0A7S9XIB3</accession>
<evidence type="ECO:0000313" key="1">
    <source>
        <dbReference type="EMBL" id="QPI18527.1"/>
    </source>
</evidence>
<dbReference type="RefSeq" id="YP_010675314.1">
    <property type="nucleotide sequence ID" value="NC_071001.1"/>
</dbReference>
<proteinExistence type="predicted"/>
<dbReference type="Proteomes" id="UP000594422">
    <property type="component" value="Segment"/>
</dbReference>
<protein>
    <recommendedName>
        <fullName evidence="3">Major tail protein</fullName>
    </recommendedName>
</protein>
<name>A0A7S9XIB3_9CAUD</name>
<sequence>MAEGSRLTVYYVKETQSGVTPASPKLNIFRATKSTLDINVNTLESAELRDDAETADFRLGTRHVEGTVTGEVSYGTFDDLFAAALRSSWATDKVKGGVERQSFTFITFNADLPDDKYTIYRGCEINTISLQLSAEAITVADFGIVGREMEIAKALPTGATINPRTTTSPMDAFSGTLTQDGNSVANVTEISLELDNGIEPRFVVGSKFSIKPGAKRRNINGSMNTYYESVELKKKFLDEQEVSLSFTLSDGKANTGSYVFSMPRIKFTEAPTPVDGEGDIMLNAGYKALLSAKDGYSIQITRVPPVTGP</sequence>
<dbReference type="KEGG" id="vg:77951637"/>
<dbReference type="InterPro" id="IPR044000">
    <property type="entry name" value="Phage_tube_2"/>
</dbReference>
<organism evidence="1 2">
    <name type="scientific">Providencia phage PSTCR7</name>
    <dbReference type="NCBI Taxonomy" id="2783549"/>
    <lineage>
        <taxon>Viruses</taxon>
        <taxon>Duplodnaviria</taxon>
        <taxon>Heunggongvirae</taxon>
        <taxon>Uroviricota</taxon>
        <taxon>Caudoviricetes</taxon>
        <taxon>Craquatrovirus</taxon>
        <taxon>Craquatrovirus PSTCR7</taxon>
    </lineage>
</organism>
<evidence type="ECO:0000313" key="2">
    <source>
        <dbReference type="Proteomes" id="UP000594422"/>
    </source>
</evidence>
<dbReference type="GeneID" id="77951637"/>